<evidence type="ECO:0000256" key="1">
    <source>
        <dbReference type="PROSITE-ProRule" id="PRU00339"/>
    </source>
</evidence>
<dbReference type="Proteomes" id="UP000654075">
    <property type="component" value="Unassembled WGS sequence"/>
</dbReference>
<reference evidence="2" key="1">
    <citation type="submission" date="2021-02" db="EMBL/GenBank/DDBJ databases">
        <authorList>
            <person name="Dougan E. K."/>
            <person name="Rhodes N."/>
            <person name="Thang M."/>
            <person name="Chan C."/>
        </authorList>
    </citation>
    <scope>NUCLEOTIDE SEQUENCE</scope>
</reference>
<proteinExistence type="predicted"/>
<comment type="caution">
    <text evidence="2">The sequence shown here is derived from an EMBL/GenBank/DDBJ whole genome shotgun (WGS) entry which is preliminary data.</text>
</comment>
<evidence type="ECO:0008006" key="4">
    <source>
        <dbReference type="Google" id="ProtNLM"/>
    </source>
</evidence>
<keyword evidence="1" id="KW-0802">TPR repeat</keyword>
<dbReference type="EMBL" id="CAJNNV010025029">
    <property type="protein sequence ID" value="CAE8611541.1"/>
    <property type="molecule type" value="Genomic_DNA"/>
</dbReference>
<evidence type="ECO:0000313" key="2">
    <source>
        <dbReference type="EMBL" id="CAE8611541.1"/>
    </source>
</evidence>
<sequence>MLYTDYGFTLVALGRFEEAVGPLQQGLTRNAAVPHAQNALGYAFANMQMLQEAQDAFAQGLEYDPENPLIWSNLAVVWMAAGAFQQAAQGLEKALALETGP</sequence>
<protein>
    <recommendedName>
        <fullName evidence="4">Tetratricopeptide repeat protein</fullName>
    </recommendedName>
</protein>
<accession>A0A813FD61</accession>
<dbReference type="Gene3D" id="1.25.40.10">
    <property type="entry name" value="Tetratricopeptide repeat domain"/>
    <property type="match status" value="1"/>
</dbReference>
<dbReference type="InterPro" id="IPR011990">
    <property type="entry name" value="TPR-like_helical_dom_sf"/>
</dbReference>
<organism evidence="2 3">
    <name type="scientific">Polarella glacialis</name>
    <name type="common">Dinoflagellate</name>
    <dbReference type="NCBI Taxonomy" id="89957"/>
    <lineage>
        <taxon>Eukaryota</taxon>
        <taxon>Sar</taxon>
        <taxon>Alveolata</taxon>
        <taxon>Dinophyceae</taxon>
        <taxon>Suessiales</taxon>
        <taxon>Suessiaceae</taxon>
        <taxon>Polarella</taxon>
    </lineage>
</organism>
<dbReference type="AlphaFoldDB" id="A0A813FD61"/>
<dbReference type="InterPro" id="IPR019734">
    <property type="entry name" value="TPR_rpt"/>
</dbReference>
<dbReference type="OrthoDB" id="19588at2759"/>
<keyword evidence="3" id="KW-1185">Reference proteome</keyword>
<evidence type="ECO:0000313" key="3">
    <source>
        <dbReference type="Proteomes" id="UP000654075"/>
    </source>
</evidence>
<dbReference type="SUPFAM" id="SSF48452">
    <property type="entry name" value="TPR-like"/>
    <property type="match status" value="1"/>
</dbReference>
<dbReference type="Pfam" id="PF14559">
    <property type="entry name" value="TPR_19"/>
    <property type="match status" value="1"/>
</dbReference>
<dbReference type="PROSITE" id="PS50005">
    <property type="entry name" value="TPR"/>
    <property type="match status" value="1"/>
</dbReference>
<dbReference type="SMART" id="SM00028">
    <property type="entry name" value="TPR"/>
    <property type="match status" value="2"/>
</dbReference>
<name>A0A813FD61_POLGL</name>
<gene>
    <name evidence="2" type="ORF">PGLA1383_LOCUS29343</name>
</gene>
<feature type="repeat" description="TPR" evidence="1">
    <location>
        <begin position="34"/>
        <end position="67"/>
    </location>
</feature>